<evidence type="ECO:0000313" key="3">
    <source>
        <dbReference type="Proteomes" id="UP001530377"/>
    </source>
</evidence>
<feature type="compositionally biased region" description="Basic and acidic residues" evidence="1">
    <location>
        <begin position="38"/>
        <end position="52"/>
    </location>
</feature>
<reference evidence="2 3" key="1">
    <citation type="submission" date="2024-10" db="EMBL/GenBank/DDBJ databases">
        <title>Updated reference genomes for cyclostephanoid diatoms.</title>
        <authorList>
            <person name="Roberts W.R."/>
            <person name="Alverson A.J."/>
        </authorList>
    </citation>
    <scope>NUCLEOTIDE SEQUENCE [LARGE SCALE GENOMIC DNA]</scope>
    <source>
        <strain evidence="2 3">AJA228-03</strain>
    </source>
</reference>
<evidence type="ECO:0000313" key="2">
    <source>
        <dbReference type="EMBL" id="KAL3810506.1"/>
    </source>
</evidence>
<keyword evidence="3" id="KW-1185">Reference proteome</keyword>
<name>A0ABD3RJ23_9STRA</name>
<sequence length="133" mass="14776">MDLSARSGQGARDVVLVESNQHGHTKKVENGRTSYRRSAHDIKAGGDEEKRNNHLKAKKVKSDESMALQDGEMINEGDDSPSLIPGLRALRGENDSRNWNHGTYKVPAKRRESMEICAPSATRDGDTLFAFLR</sequence>
<evidence type="ECO:0000256" key="1">
    <source>
        <dbReference type="SAM" id="MobiDB-lite"/>
    </source>
</evidence>
<dbReference type="EMBL" id="JALLPB020000323">
    <property type="protein sequence ID" value="KAL3810506.1"/>
    <property type="molecule type" value="Genomic_DNA"/>
</dbReference>
<protein>
    <submittedName>
        <fullName evidence="2">Uncharacterized protein</fullName>
    </submittedName>
</protein>
<proteinExistence type="predicted"/>
<feature type="region of interest" description="Disordered" evidence="1">
    <location>
        <begin position="1"/>
        <end position="97"/>
    </location>
</feature>
<dbReference type="Proteomes" id="UP001530377">
    <property type="component" value="Unassembled WGS sequence"/>
</dbReference>
<comment type="caution">
    <text evidence="2">The sequence shown here is derived from an EMBL/GenBank/DDBJ whole genome shotgun (WGS) entry which is preliminary data.</text>
</comment>
<gene>
    <name evidence="2" type="ORF">ACHAXA_005648</name>
</gene>
<accession>A0ABD3RJ23</accession>
<dbReference type="AlphaFoldDB" id="A0ABD3RJ23"/>
<organism evidence="2 3">
    <name type="scientific">Cyclostephanos tholiformis</name>
    <dbReference type="NCBI Taxonomy" id="382380"/>
    <lineage>
        <taxon>Eukaryota</taxon>
        <taxon>Sar</taxon>
        <taxon>Stramenopiles</taxon>
        <taxon>Ochrophyta</taxon>
        <taxon>Bacillariophyta</taxon>
        <taxon>Coscinodiscophyceae</taxon>
        <taxon>Thalassiosirophycidae</taxon>
        <taxon>Stephanodiscales</taxon>
        <taxon>Stephanodiscaceae</taxon>
        <taxon>Cyclostephanos</taxon>
    </lineage>
</organism>